<protein>
    <recommendedName>
        <fullName evidence="1">Phage neck terminator protein gp12-like domain-containing protein</fullName>
    </recommendedName>
</protein>
<name>A0A380PNJ0_YERFR</name>
<feature type="domain" description="Phage neck terminator protein gp12-like" evidence="1">
    <location>
        <begin position="35"/>
        <end position="191"/>
    </location>
</feature>
<accession>A0A380PNJ0</accession>
<gene>
    <name evidence="2" type="ORF">NCTC11470_00125</name>
</gene>
<reference evidence="2 3" key="1">
    <citation type="submission" date="2018-06" db="EMBL/GenBank/DDBJ databases">
        <authorList>
            <consortium name="Pathogen Informatics"/>
            <person name="Doyle S."/>
        </authorList>
    </citation>
    <scope>NUCLEOTIDE SEQUENCE [LARGE SCALE GENOMIC DNA]</scope>
    <source>
        <strain evidence="2 3">NCTC11470</strain>
    </source>
</reference>
<dbReference type="EMBL" id="UHJA01000001">
    <property type="protein sequence ID" value="SUP75120.1"/>
    <property type="molecule type" value="Genomic_DNA"/>
</dbReference>
<dbReference type="Proteomes" id="UP000254835">
    <property type="component" value="Unassembled WGS sequence"/>
</dbReference>
<dbReference type="InterPro" id="IPR057087">
    <property type="entry name" value="Gp12-like"/>
</dbReference>
<evidence type="ECO:0000313" key="2">
    <source>
        <dbReference type="EMBL" id="SUP75120.1"/>
    </source>
</evidence>
<sequence length="193" mass="21880">MNSCRSMEGFPLSNNSSNEAGWLTPIVEGPSYDEALERQLSQWLRGVSGLPDGYVRPRWTAVQPPIMEANVNWCGFGIIDIPDDSGPAFENQTENSTELWRHEEIECMASFYGPSGQRYAAQFRDGLTITQNNDELVTMGLSLARCSHITPFPELINNKWVRRFDITIKLRRKVIREYGIKSLTSAPVKFFGE</sequence>
<dbReference type="Pfam" id="PF23961">
    <property type="entry name" value="Phage_tail_terminator_9"/>
    <property type="match status" value="1"/>
</dbReference>
<proteinExistence type="predicted"/>
<evidence type="ECO:0000313" key="3">
    <source>
        <dbReference type="Proteomes" id="UP000254835"/>
    </source>
</evidence>
<dbReference type="AlphaFoldDB" id="A0A380PNJ0"/>
<evidence type="ECO:0000259" key="1">
    <source>
        <dbReference type="Pfam" id="PF23961"/>
    </source>
</evidence>
<organism evidence="2 3">
    <name type="scientific">Yersinia frederiksenii</name>
    <dbReference type="NCBI Taxonomy" id="29484"/>
    <lineage>
        <taxon>Bacteria</taxon>
        <taxon>Pseudomonadati</taxon>
        <taxon>Pseudomonadota</taxon>
        <taxon>Gammaproteobacteria</taxon>
        <taxon>Enterobacterales</taxon>
        <taxon>Yersiniaceae</taxon>
        <taxon>Yersinia</taxon>
    </lineage>
</organism>